<feature type="transmembrane region" description="Helical" evidence="2">
    <location>
        <begin position="6"/>
        <end position="27"/>
    </location>
</feature>
<proteinExistence type="predicted"/>
<feature type="region of interest" description="Disordered" evidence="1">
    <location>
        <begin position="355"/>
        <end position="376"/>
    </location>
</feature>
<evidence type="ECO:0000313" key="3">
    <source>
        <dbReference type="EMBL" id="KAL3124924.1"/>
    </source>
</evidence>
<keyword evidence="2" id="KW-0812">Transmembrane</keyword>
<feature type="transmembrane region" description="Helical" evidence="2">
    <location>
        <begin position="157"/>
        <end position="177"/>
    </location>
</feature>
<sequence>MVGFAWLISSAFAFSPSASSLIMMSFFRKEAKHSSPPSSPSASSLPSSAFPLPSSPGALFPSLPPPSADFVHHFVSSVYDQSYSNAPLKLLSGGDGHGAEATVDGTSSTSGGSPGEFGPCKMNSGGNLVNLISESYKFIRMADDLHDVASYLNEMRICFLLLTGTVYLILAIYFVSWCVRRNRRQVNGGGGTNRPRGANHRWDLQGDEYQNAVNAQTNIGQTSDDLVSVRSDGALPGAKGGPPAGIGTAAPQFGMSARAGASRQTPSFMRHSGTGGGMAMQNHSGGISASAATLQLGPTSTTRLIADSAGNVTTKQQPTNGPPHHQHMANLAPAQHQHHHMATAHQYQIHTTNNGGAEQQQTHQTAQGKTTDKGSATTSACLLNNISEEHRHTHTMPTTGIPTFGVRSRERVLLERHELQPNNGAGGAEL</sequence>
<gene>
    <name evidence="3" type="ORF">niasHT_001817</name>
</gene>
<accession>A0ABD2MBP8</accession>
<keyword evidence="2" id="KW-1133">Transmembrane helix</keyword>
<dbReference type="Proteomes" id="UP001620626">
    <property type="component" value="Unassembled WGS sequence"/>
</dbReference>
<evidence type="ECO:0000256" key="2">
    <source>
        <dbReference type="SAM" id="Phobius"/>
    </source>
</evidence>
<dbReference type="AlphaFoldDB" id="A0ABD2MBP8"/>
<evidence type="ECO:0000313" key="4">
    <source>
        <dbReference type="Proteomes" id="UP001620626"/>
    </source>
</evidence>
<evidence type="ECO:0000256" key="1">
    <source>
        <dbReference type="SAM" id="MobiDB-lite"/>
    </source>
</evidence>
<reference evidence="3 4" key="1">
    <citation type="submission" date="2024-10" db="EMBL/GenBank/DDBJ databases">
        <authorList>
            <person name="Kim D."/>
        </authorList>
    </citation>
    <scope>NUCLEOTIDE SEQUENCE [LARGE SCALE GENOMIC DNA]</scope>
    <source>
        <strain evidence="3">BH-2024</strain>
    </source>
</reference>
<organism evidence="3 4">
    <name type="scientific">Heterodera trifolii</name>
    <dbReference type="NCBI Taxonomy" id="157864"/>
    <lineage>
        <taxon>Eukaryota</taxon>
        <taxon>Metazoa</taxon>
        <taxon>Ecdysozoa</taxon>
        <taxon>Nematoda</taxon>
        <taxon>Chromadorea</taxon>
        <taxon>Rhabditida</taxon>
        <taxon>Tylenchina</taxon>
        <taxon>Tylenchomorpha</taxon>
        <taxon>Tylenchoidea</taxon>
        <taxon>Heteroderidae</taxon>
        <taxon>Heteroderinae</taxon>
        <taxon>Heterodera</taxon>
    </lineage>
</organism>
<keyword evidence="2" id="KW-0472">Membrane</keyword>
<protein>
    <submittedName>
        <fullName evidence="3">Uncharacterized protein</fullName>
    </submittedName>
</protein>
<dbReference type="EMBL" id="JBICBT010000056">
    <property type="protein sequence ID" value="KAL3124924.1"/>
    <property type="molecule type" value="Genomic_DNA"/>
</dbReference>
<name>A0ABD2MBP8_9BILA</name>
<feature type="region of interest" description="Disordered" evidence="1">
    <location>
        <begin position="97"/>
        <end position="119"/>
    </location>
</feature>
<keyword evidence="4" id="KW-1185">Reference proteome</keyword>
<comment type="caution">
    <text evidence="3">The sequence shown here is derived from an EMBL/GenBank/DDBJ whole genome shotgun (WGS) entry which is preliminary data.</text>
</comment>